<gene>
    <name evidence="1" type="ORF">SAMN05216174_101461</name>
</gene>
<accession>A0A1G6JLB8</accession>
<dbReference type="GO" id="GO:0008168">
    <property type="term" value="F:methyltransferase activity"/>
    <property type="evidence" value="ECO:0007669"/>
    <property type="project" value="UniProtKB-KW"/>
</dbReference>
<dbReference type="RefSeq" id="WP_139190462.1">
    <property type="nucleotide sequence ID" value="NZ_FMZZ01000001.1"/>
</dbReference>
<dbReference type="OrthoDB" id="4455946at2"/>
<dbReference type="GO" id="GO:0032259">
    <property type="term" value="P:methylation"/>
    <property type="evidence" value="ECO:0007669"/>
    <property type="project" value="UniProtKB-KW"/>
</dbReference>
<reference evidence="2" key="1">
    <citation type="submission" date="2016-10" db="EMBL/GenBank/DDBJ databases">
        <authorList>
            <person name="Varghese N."/>
            <person name="Submissions S."/>
        </authorList>
    </citation>
    <scope>NUCLEOTIDE SEQUENCE [LARGE SCALE GENOMIC DNA]</scope>
    <source>
        <strain evidence="2">IBRC-M 10403</strain>
    </source>
</reference>
<dbReference type="STRING" id="1271860.SAMN05216174_101461"/>
<organism evidence="1 2">
    <name type="scientific">Actinokineospora iranica</name>
    <dbReference type="NCBI Taxonomy" id="1271860"/>
    <lineage>
        <taxon>Bacteria</taxon>
        <taxon>Bacillati</taxon>
        <taxon>Actinomycetota</taxon>
        <taxon>Actinomycetes</taxon>
        <taxon>Pseudonocardiales</taxon>
        <taxon>Pseudonocardiaceae</taxon>
        <taxon>Actinokineospora</taxon>
    </lineage>
</organism>
<keyword evidence="1" id="KW-0808">Transferase</keyword>
<dbReference type="SUPFAM" id="SSF53335">
    <property type="entry name" value="S-adenosyl-L-methionine-dependent methyltransferases"/>
    <property type="match status" value="1"/>
</dbReference>
<evidence type="ECO:0000313" key="2">
    <source>
        <dbReference type="Proteomes" id="UP000199501"/>
    </source>
</evidence>
<dbReference type="InterPro" id="IPR029063">
    <property type="entry name" value="SAM-dependent_MTases_sf"/>
</dbReference>
<dbReference type="Gene3D" id="3.40.50.150">
    <property type="entry name" value="Vaccinia Virus protein VP39"/>
    <property type="match status" value="1"/>
</dbReference>
<keyword evidence="2" id="KW-1185">Reference proteome</keyword>
<protein>
    <submittedName>
        <fullName evidence="1">Methyltransferase domain-containing protein</fullName>
    </submittedName>
</protein>
<sequence length="219" mass="24270">METRPDEVMSDIETLMWRVYGYVRERGVPVHEGGASVAQALYLRELARMSKSRVVAEIGFNVGFSSLAFLESSPDARVVSFELDNRRSVELAKEFIDANYPGRHDLVVGNSVETLPRYLETMREAADLVFIDGGHDYEVAAADTRNARRIAKAGAIVVTDDLIPWYPWGVGPYQAWQEAVDLGLIEPVEYYVDGVAVAEVTEPGDRAWGVGRFLGDPTA</sequence>
<keyword evidence="1" id="KW-0489">Methyltransferase</keyword>
<dbReference type="Pfam" id="PF13578">
    <property type="entry name" value="Methyltransf_24"/>
    <property type="match status" value="1"/>
</dbReference>
<proteinExistence type="predicted"/>
<dbReference type="AlphaFoldDB" id="A0A1G6JLB8"/>
<dbReference type="EMBL" id="FMZZ01000001">
    <property type="protein sequence ID" value="SDC19514.1"/>
    <property type="molecule type" value="Genomic_DNA"/>
</dbReference>
<dbReference type="Proteomes" id="UP000199501">
    <property type="component" value="Unassembled WGS sequence"/>
</dbReference>
<evidence type="ECO:0000313" key="1">
    <source>
        <dbReference type="EMBL" id="SDC19514.1"/>
    </source>
</evidence>
<name>A0A1G6JLB8_9PSEU</name>